<reference evidence="2" key="1">
    <citation type="submission" date="2022-05" db="EMBL/GenBank/DDBJ databases">
        <authorList>
            <person name="Blom J."/>
        </authorList>
    </citation>
    <scope>NUCLEOTIDE SEQUENCE</scope>
    <source>
        <strain evidence="2">Type strain: CPO20170097</strain>
    </source>
</reference>
<feature type="transmembrane region" description="Helical" evidence="1">
    <location>
        <begin position="74"/>
        <end position="92"/>
    </location>
</feature>
<dbReference type="Proteomes" id="UP001152651">
    <property type="component" value="Unassembled WGS sequence"/>
</dbReference>
<feature type="transmembrane region" description="Helical" evidence="1">
    <location>
        <begin position="48"/>
        <end position="68"/>
    </location>
</feature>
<sequence length="111" mass="12839">MYNKEDMNLIEKLTALGLDVYTIQRLINVANMKRISIQKAYRLTEANVFNVDLILIVIVIFFVASIGLSNIKDLLALALIFGLVFVVIEITCRFHKGFWRMLKCYIRLRGI</sequence>
<dbReference type="EMBL" id="CALSBS010000009">
    <property type="protein sequence ID" value="CAH6659816.1"/>
    <property type="molecule type" value="Genomic_DNA"/>
</dbReference>
<gene>
    <name evidence="2" type="ORF">FBBNIHIM_11875</name>
</gene>
<keyword evidence="1" id="KW-0812">Transmembrane</keyword>
<protein>
    <submittedName>
        <fullName evidence="2">Uncharacterized protein</fullName>
    </submittedName>
</protein>
<proteinExistence type="predicted"/>
<organism evidence="2 3">
    <name type="scientific">Pseudocitrobacter vendiensis</name>
    <dbReference type="NCBI Taxonomy" id="2488306"/>
    <lineage>
        <taxon>Bacteria</taxon>
        <taxon>Pseudomonadati</taxon>
        <taxon>Pseudomonadota</taxon>
        <taxon>Gammaproteobacteria</taxon>
        <taxon>Enterobacterales</taxon>
        <taxon>Enterobacteriaceae</taxon>
        <taxon>Pseudocitrobacter</taxon>
    </lineage>
</organism>
<accession>A0ABN8TAL4</accession>
<keyword evidence="1" id="KW-0472">Membrane</keyword>
<evidence type="ECO:0000313" key="3">
    <source>
        <dbReference type="Proteomes" id="UP001152651"/>
    </source>
</evidence>
<keyword evidence="1" id="KW-1133">Transmembrane helix</keyword>
<comment type="caution">
    <text evidence="2">The sequence shown here is derived from an EMBL/GenBank/DDBJ whole genome shotgun (WGS) entry which is preliminary data.</text>
</comment>
<name>A0ABN8TAL4_9ENTR</name>
<evidence type="ECO:0000313" key="2">
    <source>
        <dbReference type="EMBL" id="CAH6659816.1"/>
    </source>
</evidence>
<keyword evidence="3" id="KW-1185">Reference proteome</keyword>
<dbReference type="RefSeq" id="WP_253898000.1">
    <property type="nucleotide sequence ID" value="NZ_CALSBS010000009.1"/>
</dbReference>
<evidence type="ECO:0000256" key="1">
    <source>
        <dbReference type="SAM" id="Phobius"/>
    </source>
</evidence>